<keyword evidence="3" id="KW-0653">Protein transport</keyword>
<dbReference type="InterPro" id="IPR014041">
    <property type="entry name" value="ESCRT-II_cplx_Vps25-sub_N"/>
</dbReference>
<dbReference type="EMBL" id="NAJO01000020">
    <property type="protein sequence ID" value="OQO05000.1"/>
    <property type="molecule type" value="Genomic_DNA"/>
</dbReference>
<dbReference type="STRING" id="1507870.A0A1V8T0Z8"/>
<dbReference type="PANTHER" id="PTHR13149">
    <property type="entry name" value="VACUOLAR PROTEIN SORTING-ASSOCIATED PROTEIN VPS25"/>
    <property type="match status" value="1"/>
</dbReference>
<evidence type="ECO:0000313" key="5">
    <source>
        <dbReference type="EMBL" id="OQO05000.1"/>
    </source>
</evidence>
<proteinExistence type="inferred from homology"/>
<reference evidence="6" key="1">
    <citation type="submission" date="2017-03" db="EMBL/GenBank/DDBJ databases">
        <title>Genomes of endolithic fungi from Antarctica.</title>
        <authorList>
            <person name="Coleine C."/>
            <person name="Masonjones S."/>
            <person name="Stajich J.E."/>
        </authorList>
    </citation>
    <scope>NUCLEOTIDE SEQUENCE [LARGE SCALE GENOMIC DNA]</scope>
    <source>
        <strain evidence="6">CCFEE 5527</strain>
    </source>
</reference>
<dbReference type="Proteomes" id="UP000192596">
    <property type="component" value="Unassembled WGS sequence"/>
</dbReference>
<accession>A0A1V8T0Z8</accession>
<dbReference type="FunCoup" id="A0A1V8T0Z8">
    <property type="interactions" value="1465"/>
</dbReference>
<sequence length="212" mass="23595">MASSSSSPVPPTLTSAYAAPPPTTISTASTSIVFTFPTYTSFPPFYTLQPNLTTRARQLTLWSNLLTTYCAHHRLFKLSLSSLPSNLFANPSIHRSLSQPDIRTVLAHLALPANGGRVEWIPTSSRAEKPNSCWVYWRTPTEWADAIYGWVDETGQKGAVLTEYEIREGEAVQSQEWRGMDEDLLRKVLGLLVKRGKAQIFGQEETAGVKFF</sequence>
<dbReference type="Gene3D" id="1.10.10.570">
    <property type="entry name" value="Winged helix' DNA-binding domain. Chain C. Domain 1"/>
    <property type="match status" value="1"/>
</dbReference>
<keyword evidence="6" id="KW-1185">Reference proteome</keyword>
<organism evidence="5 6">
    <name type="scientific">Cryoendolithus antarcticus</name>
    <dbReference type="NCBI Taxonomy" id="1507870"/>
    <lineage>
        <taxon>Eukaryota</taxon>
        <taxon>Fungi</taxon>
        <taxon>Dikarya</taxon>
        <taxon>Ascomycota</taxon>
        <taxon>Pezizomycotina</taxon>
        <taxon>Dothideomycetes</taxon>
        <taxon>Dothideomycetidae</taxon>
        <taxon>Cladosporiales</taxon>
        <taxon>Cladosporiaceae</taxon>
        <taxon>Cryoendolithus</taxon>
    </lineage>
</organism>
<dbReference type="OrthoDB" id="245150at2759"/>
<evidence type="ECO:0000256" key="3">
    <source>
        <dbReference type="ARBA" id="ARBA00022927"/>
    </source>
</evidence>
<evidence type="ECO:0000256" key="1">
    <source>
        <dbReference type="ARBA" id="ARBA00009674"/>
    </source>
</evidence>
<protein>
    <recommendedName>
        <fullName evidence="4">ESCRT-II complex subunit VPS25</fullName>
    </recommendedName>
</protein>
<dbReference type="InterPro" id="IPR008570">
    <property type="entry name" value="ESCRT-II_cplx_Vps25-sub"/>
</dbReference>
<evidence type="ECO:0000256" key="4">
    <source>
        <dbReference type="ARBA" id="ARBA00030094"/>
    </source>
</evidence>
<dbReference type="InterPro" id="IPR036388">
    <property type="entry name" value="WH-like_DNA-bd_sf"/>
</dbReference>
<dbReference type="Gene3D" id="1.10.10.10">
    <property type="entry name" value="Winged helix-like DNA-binding domain superfamily/Winged helix DNA-binding domain"/>
    <property type="match status" value="1"/>
</dbReference>
<gene>
    <name evidence="5" type="ORF">B0A48_08019</name>
</gene>
<dbReference type="FunFam" id="1.10.10.10:FF:000141">
    <property type="entry name" value="vacuolar protein-sorting-associated protein 25"/>
    <property type="match status" value="1"/>
</dbReference>
<dbReference type="InterPro" id="IPR036390">
    <property type="entry name" value="WH_DNA-bd_sf"/>
</dbReference>
<dbReference type="GO" id="GO:0005198">
    <property type="term" value="F:structural molecule activity"/>
    <property type="evidence" value="ECO:0007669"/>
    <property type="project" value="TreeGrafter"/>
</dbReference>
<dbReference type="GO" id="GO:0016236">
    <property type="term" value="P:macroautophagy"/>
    <property type="evidence" value="ECO:0007669"/>
    <property type="project" value="UniProtKB-ARBA"/>
</dbReference>
<dbReference type="Pfam" id="PF05871">
    <property type="entry name" value="ESCRT-II"/>
    <property type="match status" value="1"/>
</dbReference>
<comment type="caution">
    <text evidence="5">The sequence shown here is derived from an EMBL/GenBank/DDBJ whole genome shotgun (WGS) entry which is preliminary data.</text>
</comment>
<keyword evidence="2" id="KW-0813">Transport</keyword>
<name>A0A1V8T0Z8_9PEZI</name>
<evidence type="ECO:0000313" key="6">
    <source>
        <dbReference type="Proteomes" id="UP000192596"/>
    </source>
</evidence>
<dbReference type="GO" id="GO:0042803">
    <property type="term" value="F:protein homodimerization activity"/>
    <property type="evidence" value="ECO:0007669"/>
    <property type="project" value="TreeGrafter"/>
</dbReference>
<dbReference type="GO" id="GO:0043328">
    <property type="term" value="P:protein transport to vacuole involved in ubiquitin-dependent protein catabolic process via the multivesicular body sorting pathway"/>
    <property type="evidence" value="ECO:0007669"/>
    <property type="project" value="TreeGrafter"/>
</dbReference>
<evidence type="ECO:0000256" key="2">
    <source>
        <dbReference type="ARBA" id="ARBA00022448"/>
    </source>
</evidence>
<dbReference type="PANTHER" id="PTHR13149:SF0">
    <property type="entry name" value="VACUOLAR PROTEIN-SORTING-ASSOCIATED PROTEIN 25"/>
    <property type="match status" value="1"/>
</dbReference>
<dbReference type="SUPFAM" id="SSF46785">
    <property type="entry name" value="Winged helix' DNA-binding domain"/>
    <property type="match status" value="2"/>
</dbReference>
<dbReference type="InParanoid" id="A0A1V8T0Z8"/>
<dbReference type="GO" id="GO:0000814">
    <property type="term" value="C:ESCRT II complex"/>
    <property type="evidence" value="ECO:0007669"/>
    <property type="project" value="InterPro"/>
</dbReference>
<dbReference type="AlphaFoldDB" id="A0A1V8T0Z8"/>
<comment type="similarity">
    <text evidence="1">Belongs to the VPS25 family.</text>
</comment>